<dbReference type="InterPro" id="IPR036388">
    <property type="entry name" value="WH-like_DNA-bd_sf"/>
</dbReference>
<dbReference type="Proteomes" id="UP000438429">
    <property type="component" value="Unassembled WGS sequence"/>
</dbReference>
<feature type="compositionally biased region" description="Basic residues" evidence="4">
    <location>
        <begin position="128"/>
        <end position="138"/>
    </location>
</feature>
<feature type="compositionally biased region" description="Low complexity" evidence="4">
    <location>
        <begin position="878"/>
        <end position="914"/>
    </location>
</feature>
<dbReference type="PANTHER" id="PTHR22792:SF50">
    <property type="entry name" value="LA-RELATED PROTEIN 1B"/>
    <property type="match status" value="1"/>
</dbReference>
<dbReference type="InterPro" id="IPR045180">
    <property type="entry name" value="La_dom_prot"/>
</dbReference>
<feature type="domain" description="HTH La-type RNA-binding" evidence="5">
    <location>
        <begin position="375"/>
        <end position="465"/>
    </location>
</feature>
<dbReference type="GO" id="GO:0045727">
    <property type="term" value="P:positive regulation of translation"/>
    <property type="evidence" value="ECO:0007669"/>
    <property type="project" value="TreeGrafter"/>
</dbReference>
<feature type="compositionally biased region" description="Basic and acidic residues" evidence="4">
    <location>
        <begin position="212"/>
        <end position="222"/>
    </location>
</feature>
<evidence type="ECO:0000313" key="7">
    <source>
        <dbReference type="Proteomes" id="UP000438429"/>
    </source>
</evidence>
<dbReference type="InterPro" id="IPR006607">
    <property type="entry name" value="DM15"/>
</dbReference>
<feature type="compositionally biased region" description="Low complexity" evidence="4">
    <location>
        <begin position="102"/>
        <end position="111"/>
    </location>
</feature>
<dbReference type="FunFam" id="1.10.10.10:FF:000131">
    <property type="entry name" value="la-related protein 1B isoform X2"/>
    <property type="match status" value="1"/>
</dbReference>
<organism evidence="6 7">
    <name type="scientific">Scophthalmus maximus</name>
    <name type="common">Turbot</name>
    <name type="synonym">Psetta maxima</name>
    <dbReference type="NCBI Taxonomy" id="52904"/>
    <lineage>
        <taxon>Eukaryota</taxon>
        <taxon>Metazoa</taxon>
        <taxon>Chordata</taxon>
        <taxon>Craniata</taxon>
        <taxon>Vertebrata</taxon>
        <taxon>Euteleostomi</taxon>
        <taxon>Actinopterygii</taxon>
        <taxon>Neopterygii</taxon>
        <taxon>Teleostei</taxon>
        <taxon>Neoteleostei</taxon>
        <taxon>Acanthomorphata</taxon>
        <taxon>Carangaria</taxon>
        <taxon>Pleuronectiformes</taxon>
        <taxon>Pleuronectoidei</taxon>
        <taxon>Scophthalmidae</taxon>
        <taxon>Scophthalmus</taxon>
    </lineage>
</organism>
<gene>
    <name evidence="6" type="ORF">F2P81_002964</name>
</gene>
<protein>
    <recommendedName>
        <fullName evidence="5">HTH La-type RNA-binding domain-containing protein</fullName>
    </recommendedName>
</protein>
<feature type="compositionally biased region" description="Basic residues" evidence="4">
    <location>
        <begin position="320"/>
        <end position="332"/>
    </location>
</feature>
<keyword evidence="1 3" id="KW-0694">RNA-binding</keyword>
<feature type="compositionally biased region" description="Acidic residues" evidence="4">
    <location>
        <begin position="604"/>
        <end position="617"/>
    </location>
</feature>
<dbReference type="InterPro" id="IPR006630">
    <property type="entry name" value="La_HTH"/>
</dbReference>
<evidence type="ECO:0000256" key="2">
    <source>
        <dbReference type="ARBA" id="ARBA00061352"/>
    </source>
</evidence>
<name>A0A6A4T8C8_SCOMX</name>
<dbReference type="SMART" id="SM00684">
    <property type="entry name" value="DM15"/>
    <property type="match status" value="3"/>
</dbReference>
<sequence>MSAEVERSQGDSGLTAASSAEEGTTTTPHQHLQQQQQQQHTSEEQRGSEKPLQDGHKENDKENERSGGSADSTVEAVTREAVEAPPPRVNPWTKRSSAGRVPPTNTPNTTTISSSLEKDQQNALKVVRASKPRMRKSSKSSDFSDITNWPTPGELAKEQQQNVLNNNGKKPSSARRDKEKRRERLDRKSESSHDGGESKENQEAQVDPLGELPKDGESKVGQDAKSAALKKRGGEGNKRKWVSLPLEEVSRDDGDKTPGGGPTRSDTEPTGDSPDPTSPKHTLHNNRPHDSNRSWRREPRDFADDAASVRSDGGSVRGGIRGRGKGRGRGRGRRYDFSQSFRDTQSSDGSGQGPSEFGTNMVYYYGDSNKVQMYTVDEKLLKEYIKRQIEYYFSLHNLERDFFLRRKMDVQGFLPISLIASFHRVQALTMDVSLIMEALKSSKEVELVDDKVRCKIDPERWPIPTPAVVGSPRTDFSQLINCPEFVPRQTLSSTNSASSPVNETPPESAGSEDSAESSGQESLPATDSRKEEDEDPAPKPDPDAWIQVEKRHKQPSGKAKGDGKTPPPSHQAAPPAAPDQEELDFLFDEEMEQMAPRKNKFTDWSDEDDSDYEMDDQDVNKILIVTQTPPYMRKHPSGDRTGSHESRARLTADLAKAINDGLYYYEQGLWKEEEPVECVKEVEPFKKLNVISKDEFDTLTPKVPVDPNQEVPPPPMPERKRLGIGQSQEMNTLFRFWSFFLRDNFNRKMYEEFKQYAVEDAKESNRYGLECLFRYYSYGLEKRFRLDLFKDFQEETLKDFEKGQLYGLEKFWAFLKYSKMKNQPIDPKLQEHLSQFKNLEDFRVVPPTGDEGGRRRRHSSSAGDEGRRRRHPSNTTSKPAQAAAKSSGAAAQPAAAAAPKENVPKPAAGAAAQAKKTESGGGKKQQQQQQQKSVTPNK</sequence>
<dbReference type="SUPFAM" id="SSF46785">
    <property type="entry name" value="Winged helix' DNA-binding domain"/>
    <property type="match status" value="1"/>
</dbReference>
<feature type="compositionally biased region" description="Acidic residues" evidence="4">
    <location>
        <begin position="579"/>
        <end position="592"/>
    </location>
</feature>
<dbReference type="InterPro" id="IPR036390">
    <property type="entry name" value="WH_DNA-bd_sf"/>
</dbReference>
<dbReference type="PROSITE" id="PS50961">
    <property type="entry name" value="HTH_LA"/>
    <property type="match status" value="1"/>
</dbReference>
<feature type="region of interest" description="Disordered" evidence="4">
    <location>
        <begin position="490"/>
        <end position="618"/>
    </location>
</feature>
<dbReference type="Gene3D" id="1.10.10.10">
    <property type="entry name" value="Winged helix-like DNA-binding domain superfamily/Winged helix DNA-binding domain"/>
    <property type="match status" value="1"/>
</dbReference>
<feature type="region of interest" description="Disordered" evidence="4">
    <location>
        <begin position="1"/>
        <end position="356"/>
    </location>
</feature>
<dbReference type="Pfam" id="PF21071">
    <property type="entry name" value="LARP1_HEAT"/>
    <property type="match status" value="1"/>
</dbReference>
<feature type="compositionally biased region" description="Basic and acidic residues" evidence="4">
    <location>
        <begin position="41"/>
        <end position="65"/>
    </location>
</feature>
<evidence type="ECO:0000259" key="5">
    <source>
        <dbReference type="PROSITE" id="PS50961"/>
    </source>
</evidence>
<evidence type="ECO:0000256" key="1">
    <source>
        <dbReference type="ARBA" id="ARBA00022884"/>
    </source>
</evidence>
<accession>A0A6A4T8C8</accession>
<feature type="compositionally biased region" description="Polar residues" evidence="4">
    <location>
        <begin position="337"/>
        <end position="349"/>
    </location>
</feature>
<dbReference type="Pfam" id="PF05383">
    <property type="entry name" value="La"/>
    <property type="match status" value="1"/>
</dbReference>
<dbReference type="EMBL" id="VEVO01000003">
    <property type="protein sequence ID" value="KAF0043806.1"/>
    <property type="molecule type" value="Genomic_DNA"/>
</dbReference>
<reference evidence="6 7" key="1">
    <citation type="submission" date="2019-06" db="EMBL/GenBank/DDBJ databases">
        <title>Draft genomes of female and male turbot (Scophthalmus maximus).</title>
        <authorList>
            <person name="Xu H."/>
            <person name="Xu X.-W."/>
            <person name="Shao C."/>
            <person name="Chen S."/>
        </authorList>
    </citation>
    <scope>NUCLEOTIDE SEQUENCE [LARGE SCALE GENOMIC DNA]</scope>
    <source>
        <strain evidence="6">Ysfricsl-2016a</strain>
        <tissue evidence="6">Blood</tissue>
    </source>
</reference>
<feature type="compositionally biased region" description="Basic and acidic residues" evidence="4">
    <location>
        <begin position="527"/>
        <end position="542"/>
    </location>
</feature>
<evidence type="ECO:0000313" key="6">
    <source>
        <dbReference type="EMBL" id="KAF0043806.1"/>
    </source>
</evidence>
<feature type="compositionally biased region" description="Low complexity" evidence="4">
    <location>
        <begin position="507"/>
        <end position="522"/>
    </location>
</feature>
<dbReference type="AlphaFoldDB" id="A0A6A4T8C8"/>
<feature type="region of interest" description="Disordered" evidence="4">
    <location>
        <begin position="840"/>
        <end position="938"/>
    </location>
</feature>
<comment type="similarity">
    <text evidence="2">Belongs to the LARP family.</text>
</comment>
<dbReference type="SMART" id="SM00715">
    <property type="entry name" value="LA"/>
    <property type="match status" value="1"/>
</dbReference>
<proteinExistence type="inferred from homology"/>
<feature type="compositionally biased region" description="Polar residues" evidence="4">
    <location>
        <begin position="158"/>
        <end position="170"/>
    </location>
</feature>
<feature type="compositionally biased region" description="Low complexity" evidence="4">
    <location>
        <begin position="15"/>
        <end position="40"/>
    </location>
</feature>
<dbReference type="GO" id="GO:0010494">
    <property type="term" value="C:cytoplasmic stress granule"/>
    <property type="evidence" value="ECO:0007669"/>
    <property type="project" value="TreeGrafter"/>
</dbReference>
<feature type="compositionally biased region" description="Polar residues" evidence="4">
    <location>
        <begin position="490"/>
        <end position="502"/>
    </location>
</feature>
<comment type="caution">
    <text evidence="6">The sequence shown here is derived from an EMBL/GenBank/DDBJ whole genome shotgun (WGS) entry which is preliminary data.</text>
</comment>
<evidence type="ECO:0000256" key="4">
    <source>
        <dbReference type="SAM" id="MobiDB-lite"/>
    </source>
</evidence>
<dbReference type="GO" id="GO:0048255">
    <property type="term" value="P:mRNA stabilization"/>
    <property type="evidence" value="ECO:0007669"/>
    <property type="project" value="InterPro"/>
</dbReference>
<dbReference type="CDD" id="cd08034">
    <property type="entry name" value="LARP_1_2"/>
    <property type="match status" value="1"/>
</dbReference>
<feature type="compositionally biased region" description="Basic and acidic residues" evidence="4">
    <location>
        <begin position="287"/>
        <end position="303"/>
    </location>
</feature>
<evidence type="ECO:0000256" key="3">
    <source>
        <dbReference type="PROSITE-ProRule" id="PRU00332"/>
    </source>
</evidence>
<dbReference type="PANTHER" id="PTHR22792">
    <property type="entry name" value="LUPUS LA PROTEIN-RELATED"/>
    <property type="match status" value="1"/>
</dbReference>
<dbReference type="GO" id="GO:0005829">
    <property type="term" value="C:cytosol"/>
    <property type="evidence" value="ECO:0007669"/>
    <property type="project" value="TreeGrafter"/>
</dbReference>
<dbReference type="GO" id="GO:0000339">
    <property type="term" value="F:RNA cap binding"/>
    <property type="evidence" value="ECO:0007669"/>
    <property type="project" value="InterPro"/>
</dbReference>
<feature type="compositionally biased region" description="Basic and acidic residues" evidence="4">
    <location>
        <begin position="174"/>
        <end position="202"/>
    </location>
</feature>